<dbReference type="InterPro" id="IPR016181">
    <property type="entry name" value="Acyl_CoA_acyltransferase"/>
</dbReference>
<protein>
    <submittedName>
        <fullName evidence="2">N-acetyltransferase</fullName>
    </submittedName>
</protein>
<gene>
    <name evidence="2" type="ORF">ESZ54_04925</name>
</gene>
<dbReference type="Gene3D" id="3.40.630.30">
    <property type="match status" value="1"/>
</dbReference>
<accession>A0A4S3B7E4</accession>
<dbReference type="Proteomes" id="UP000310506">
    <property type="component" value="Unassembled WGS sequence"/>
</dbReference>
<dbReference type="SUPFAM" id="SSF55729">
    <property type="entry name" value="Acyl-CoA N-acyltransferases (Nat)"/>
    <property type="match status" value="1"/>
</dbReference>
<comment type="caution">
    <text evidence="2">The sequence shown here is derived from an EMBL/GenBank/DDBJ whole genome shotgun (WGS) entry which is preliminary data.</text>
</comment>
<feature type="domain" description="N-acetyltransferase" evidence="1">
    <location>
        <begin position="2"/>
        <end position="137"/>
    </location>
</feature>
<dbReference type="InterPro" id="IPR000182">
    <property type="entry name" value="GNAT_dom"/>
</dbReference>
<dbReference type="Pfam" id="PF00583">
    <property type="entry name" value="Acetyltransf_1"/>
    <property type="match status" value="1"/>
</dbReference>
<evidence type="ECO:0000259" key="1">
    <source>
        <dbReference type="PROSITE" id="PS51186"/>
    </source>
</evidence>
<evidence type="ECO:0000313" key="2">
    <source>
        <dbReference type="EMBL" id="THB61566.1"/>
    </source>
</evidence>
<evidence type="ECO:0000313" key="3">
    <source>
        <dbReference type="Proteomes" id="UP000310506"/>
    </source>
</evidence>
<dbReference type="AlphaFoldDB" id="A0A4S3B7E4"/>
<keyword evidence="2" id="KW-0808">Transferase</keyword>
<dbReference type="GO" id="GO:0016747">
    <property type="term" value="F:acyltransferase activity, transferring groups other than amino-acyl groups"/>
    <property type="evidence" value="ECO:0007669"/>
    <property type="project" value="InterPro"/>
</dbReference>
<dbReference type="CDD" id="cd04301">
    <property type="entry name" value="NAT_SF"/>
    <property type="match status" value="1"/>
</dbReference>
<organism evidence="2 3">
    <name type="scientific">Vagococcus silagei</name>
    <dbReference type="NCBI Taxonomy" id="2508885"/>
    <lineage>
        <taxon>Bacteria</taxon>
        <taxon>Bacillati</taxon>
        <taxon>Bacillota</taxon>
        <taxon>Bacilli</taxon>
        <taxon>Lactobacillales</taxon>
        <taxon>Enterococcaceae</taxon>
        <taxon>Vagococcus</taxon>
    </lineage>
</organism>
<proteinExistence type="predicted"/>
<dbReference type="OrthoDB" id="9787920at2"/>
<dbReference type="EMBL" id="SDGV01000011">
    <property type="protein sequence ID" value="THB61566.1"/>
    <property type="molecule type" value="Genomic_DNA"/>
</dbReference>
<keyword evidence="3" id="KW-1185">Reference proteome</keyword>
<reference evidence="2 3" key="1">
    <citation type="submission" date="2019-01" db="EMBL/GenBank/DDBJ databases">
        <title>Vagococcus silagei sp. nov. isolated from brewer's grain.</title>
        <authorList>
            <person name="Guu J.-R."/>
        </authorList>
    </citation>
    <scope>NUCLEOTIDE SEQUENCE [LARGE SCALE GENOMIC DNA]</scope>
    <source>
        <strain evidence="2 3">2B-2</strain>
    </source>
</reference>
<name>A0A4S3B7E4_9ENTE</name>
<dbReference type="PROSITE" id="PS51186">
    <property type="entry name" value="GNAT"/>
    <property type="match status" value="1"/>
</dbReference>
<dbReference type="RefSeq" id="WP_136136577.1">
    <property type="nucleotide sequence ID" value="NZ_SDGV01000011.1"/>
</dbReference>
<sequence>MKFERTLNPKDEDILDIRNILRQYNAKKFEILESEDFAIYAKDETGKIIGGITGEIFGQWMDIEYLAVDEAYRNQKIGHQLLQEAEQLAHEHKCGYIFIYTFGFQAKDYYPKYGYEEVFRRAHYPITGTEHYFVKTL</sequence>